<evidence type="ECO:0000313" key="2">
    <source>
        <dbReference type="EMBL" id="KAA8636890.1"/>
    </source>
</evidence>
<dbReference type="Proteomes" id="UP000433876">
    <property type="component" value="Unassembled WGS sequence"/>
</dbReference>
<accession>A0A8S9A6Z4</accession>
<dbReference type="OMA" id="MSDFPTY"/>
<feature type="compositionally biased region" description="Low complexity" evidence="1">
    <location>
        <begin position="113"/>
        <end position="122"/>
    </location>
</feature>
<dbReference type="AlphaFoldDB" id="A0A8S9A6Z4"/>
<reference evidence="2 3" key="1">
    <citation type="submission" date="2017-07" db="EMBL/GenBank/DDBJ databases">
        <title>Genome sequence of the Sordaria macrospora wild type strain R19027.</title>
        <authorList>
            <person name="Nowrousian M."/>
            <person name="Teichert I."/>
            <person name="Kueck U."/>
        </authorList>
    </citation>
    <scope>NUCLEOTIDE SEQUENCE [LARGE SCALE GENOMIC DNA]</scope>
    <source>
        <strain evidence="2 3">R19027</strain>
        <tissue evidence="2">Mycelium</tissue>
    </source>
</reference>
<sequence>MSDFPTYTKQFNKDAYRSAAAYKSHLETQRLKASPTPRQAAHTITRPAPRPTFRTVRYKAPRAPESPSWMTDEEVKAWFREGEEEYEVLKKAGYYNDYVPAGGGPSRGALADTNTNTNTNTNSLPKRKTGMENSMWAPKNRPLAQWNPAARPYRPALTNTTTNALLPKRKTGLENSMWAPKNAKLSVFTSRGY</sequence>
<protein>
    <submittedName>
        <fullName evidence="2">Uncharacterized protein</fullName>
    </submittedName>
</protein>
<comment type="caution">
    <text evidence="2">The sequence shown here is derived from an EMBL/GenBank/DDBJ whole genome shotgun (WGS) entry which is preliminary data.</text>
</comment>
<dbReference type="VEuPathDB" id="FungiDB:SMAC_00318"/>
<organism evidence="2 3">
    <name type="scientific">Sordaria macrospora</name>
    <dbReference type="NCBI Taxonomy" id="5147"/>
    <lineage>
        <taxon>Eukaryota</taxon>
        <taxon>Fungi</taxon>
        <taxon>Dikarya</taxon>
        <taxon>Ascomycota</taxon>
        <taxon>Pezizomycotina</taxon>
        <taxon>Sordariomycetes</taxon>
        <taxon>Sordariomycetidae</taxon>
        <taxon>Sordariales</taxon>
        <taxon>Sordariaceae</taxon>
        <taxon>Sordaria</taxon>
    </lineage>
</organism>
<proteinExistence type="predicted"/>
<name>A0A8S9A6Z4_SORMA</name>
<gene>
    <name evidence="2" type="ORF">SMACR_00318</name>
</gene>
<feature type="region of interest" description="Disordered" evidence="1">
    <location>
        <begin position="108"/>
        <end position="134"/>
    </location>
</feature>
<dbReference type="EMBL" id="NMPR01000001">
    <property type="protein sequence ID" value="KAA8636890.1"/>
    <property type="molecule type" value="Genomic_DNA"/>
</dbReference>
<evidence type="ECO:0000256" key="1">
    <source>
        <dbReference type="SAM" id="MobiDB-lite"/>
    </source>
</evidence>
<evidence type="ECO:0000313" key="3">
    <source>
        <dbReference type="Proteomes" id="UP000433876"/>
    </source>
</evidence>